<dbReference type="RefSeq" id="WP_039327343.1">
    <property type="nucleotide sequence ID" value="NZ_CP007496.1"/>
</dbReference>
<keyword evidence="3" id="KW-1185">Reference proteome</keyword>
<dbReference type="Pfam" id="PF01928">
    <property type="entry name" value="CYTH"/>
    <property type="match status" value="1"/>
</dbReference>
<dbReference type="InterPro" id="IPR008173">
    <property type="entry name" value="Adenylyl_cyclase_CyaB"/>
</dbReference>
<feature type="domain" description="CYTH" evidence="1">
    <location>
        <begin position="1"/>
        <end position="185"/>
    </location>
</feature>
<organism evidence="2 3">
    <name type="scientific">Candidatus Nanosynbacter lyticus</name>
    <dbReference type="NCBI Taxonomy" id="2093824"/>
    <lineage>
        <taxon>Bacteria</taxon>
        <taxon>Candidatus Saccharimonadota</taxon>
        <taxon>Candidatus Saccharimonadia</taxon>
        <taxon>Candidatus Nanosynbacterales</taxon>
        <taxon>Candidatus Nanosynbacteraceae</taxon>
        <taxon>Candidatus Nanosynbacter</taxon>
    </lineage>
</organism>
<protein>
    <recommendedName>
        <fullName evidence="1">CYTH domain-containing protein</fullName>
    </recommendedName>
</protein>
<accession>A0A6S4GR78</accession>
<name>A0A6S4GR78_9BACT</name>
<dbReference type="Proteomes" id="UP000030902">
    <property type="component" value="Chromosome"/>
</dbReference>
<evidence type="ECO:0000313" key="3">
    <source>
        <dbReference type="Proteomes" id="UP000030902"/>
    </source>
</evidence>
<dbReference type="PROSITE" id="PS51707">
    <property type="entry name" value="CYTH"/>
    <property type="match status" value="1"/>
</dbReference>
<proteinExistence type="predicted"/>
<dbReference type="AlphaFoldDB" id="A0A6S4GR78"/>
<gene>
    <name evidence="2" type="ORF">TM7x_01795</name>
</gene>
<dbReference type="CDD" id="cd07890">
    <property type="entry name" value="CYTH-like_AC_IV-like"/>
    <property type="match status" value="1"/>
</dbReference>
<reference evidence="2 3" key="1">
    <citation type="journal article" date="2015" name="Proc. Natl. Acad. Sci. U.S.A.">
        <title>Cultivation of a human-associated TM7 phylotype reveals a reduced genome and epibiotic parasitic lifestyle.</title>
        <authorList>
            <person name="He X."/>
            <person name="McLean J.S."/>
            <person name="Edlund A."/>
            <person name="Yooseph S."/>
            <person name="Hall A.P."/>
            <person name="Liu S.Y."/>
            <person name="Dorrestein P.C."/>
            <person name="Esquenazi E."/>
            <person name="Hunter R.C."/>
            <person name="Cheng G."/>
            <person name="Nelson K.E."/>
            <person name="Lux R."/>
            <person name="Shi W."/>
        </authorList>
    </citation>
    <scope>NUCLEOTIDE SEQUENCE [LARGE SCALE GENOMIC DNA]</scope>
    <source>
        <strain evidence="2 3">TM7x</strain>
    </source>
</reference>
<dbReference type="InterPro" id="IPR033469">
    <property type="entry name" value="CYTH-like_dom_sf"/>
</dbReference>
<evidence type="ECO:0000259" key="1">
    <source>
        <dbReference type="PROSITE" id="PS51707"/>
    </source>
</evidence>
<dbReference type="KEGG" id="sox:TM7x_01795"/>
<dbReference type="PANTHER" id="PTHR21028:SF2">
    <property type="entry name" value="CYTH DOMAIN-CONTAINING PROTEIN"/>
    <property type="match status" value="1"/>
</dbReference>
<dbReference type="SUPFAM" id="SSF55154">
    <property type="entry name" value="CYTH-like phosphatases"/>
    <property type="match status" value="1"/>
</dbReference>
<dbReference type="EMBL" id="CP007496">
    <property type="protein sequence ID" value="AJA06815.1"/>
    <property type="molecule type" value="Genomic_DNA"/>
</dbReference>
<dbReference type="PANTHER" id="PTHR21028">
    <property type="entry name" value="SI:CH211-156B7.4"/>
    <property type="match status" value="1"/>
</dbReference>
<sequence>MIEIESKFKLSANMTRDKLIAVLENQFVVPISIKHQIDTVFLLPEQVDAPIIPGSKIMRIRDVLDPKTGELQRSFMTLKIERQAKLVSDEYEFAVDSGDMARQMLTVLGWQEVVTVDKVRLESKTEDYTICVDEVAGLGLFIELEVLAEDDANADNIQQQMYSFLKNLNIDGELWKTPYDTSIRNLRKGVS</sequence>
<dbReference type="InterPro" id="IPR023577">
    <property type="entry name" value="CYTH_domain"/>
</dbReference>
<dbReference type="NCBIfam" id="TIGR00318">
    <property type="entry name" value="cyaB"/>
    <property type="match status" value="1"/>
</dbReference>
<dbReference type="Gene3D" id="2.40.320.10">
    <property type="entry name" value="Hypothetical Protein Pfu-838710-001"/>
    <property type="match status" value="1"/>
</dbReference>
<evidence type="ECO:0000313" key="2">
    <source>
        <dbReference type="EMBL" id="AJA06815.1"/>
    </source>
</evidence>